<protein>
    <submittedName>
        <fullName evidence="7">Unannotated protein</fullName>
    </submittedName>
</protein>
<keyword evidence="2" id="KW-0479">Metal-binding</keyword>
<dbReference type="CDD" id="cd03467">
    <property type="entry name" value="Rieske"/>
    <property type="match status" value="1"/>
</dbReference>
<keyword evidence="1" id="KW-0001">2Fe-2S</keyword>
<keyword evidence="5" id="KW-1133">Transmembrane helix</keyword>
<keyword evidence="3" id="KW-0408">Iron</keyword>
<dbReference type="PROSITE" id="PS51296">
    <property type="entry name" value="RIESKE"/>
    <property type="match status" value="1"/>
</dbReference>
<proteinExistence type="predicted"/>
<dbReference type="InterPro" id="IPR017941">
    <property type="entry name" value="Rieske_2Fe-2S"/>
</dbReference>
<dbReference type="InterPro" id="IPR036922">
    <property type="entry name" value="Rieske_2Fe-2S_sf"/>
</dbReference>
<dbReference type="Gene3D" id="2.102.10.10">
    <property type="entry name" value="Rieske [2Fe-2S] iron-sulphur domain"/>
    <property type="match status" value="1"/>
</dbReference>
<dbReference type="Pfam" id="PF00355">
    <property type="entry name" value="Rieske"/>
    <property type="match status" value="1"/>
</dbReference>
<dbReference type="InterPro" id="IPR006311">
    <property type="entry name" value="TAT_signal"/>
</dbReference>
<keyword evidence="5" id="KW-0472">Membrane</keyword>
<evidence type="ECO:0000313" key="7">
    <source>
        <dbReference type="EMBL" id="CAB4953445.1"/>
    </source>
</evidence>
<name>A0A6J7KD08_9ZZZZ</name>
<evidence type="ECO:0000256" key="2">
    <source>
        <dbReference type="ARBA" id="ARBA00022723"/>
    </source>
</evidence>
<organism evidence="7">
    <name type="scientific">freshwater metagenome</name>
    <dbReference type="NCBI Taxonomy" id="449393"/>
    <lineage>
        <taxon>unclassified sequences</taxon>
        <taxon>metagenomes</taxon>
        <taxon>ecological metagenomes</taxon>
    </lineage>
</organism>
<dbReference type="AlphaFoldDB" id="A0A6J7KD08"/>
<dbReference type="PROSITE" id="PS51318">
    <property type="entry name" value="TAT"/>
    <property type="match status" value="1"/>
</dbReference>
<keyword evidence="4" id="KW-0411">Iron-sulfur</keyword>
<sequence>MTCENLCGTAVCEEHAPKTPENALLSRRGLLSAFAGAVATIGFTALGGSAMAAAKTYTACKTTDIKVGSAKLVILPGTNVKVAITQPKNGVFKAFSPICTHQGAQLNGISGSNLVCPQHGATFSTTTGAATRGPAQTALKSYKVTVSGTSVKVTV</sequence>
<evidence type="ECO:0000259" key="6">
    <source>
        <dbReference type="PROSITE" id="PS51296"/>
    </source>
</evidence>
<evidence type="ECO:0000256" key="5">
    <source>
        <dbReference type="SAM" id="Phobius"/>
    </source>
</evidence>
<reference evidence="7" key="1">
    <citation type="submission" date="2020-05" db="EMBL/GenBank/DDBJ databases">
        <authorList>
            <person name="Chiriac C."/>
            <person name="Salcher M."/>
            <person name="Ghai R."/>
            <person name="Kavagutti S V."/>
        </authorList>
    </citation>
    <scope>NUCLEOTIDE SEQUENCE</scope>
</reference>
<dbReference type="SUPFAM" id="SSF50022">
    <property type="entry name" value="ISP domain"/>
    <property type="match status" value="1"/>
</dbReference>
<evidence type="ECO:0000256" key="3">
    <source>
        <dbReference type="ARBA" id="ARBA00023004"/>
    </source>
</evidence>
<feature type="transmembrane region" description="Helical" evidence="5">
    <location>
        <begin position="30"/>
        <end position="54"/>
    </location>
</feature>
<evidence type="ECO:0000256" key="1">
    <source>
        <dbReference type="ARBA" id="ARBA00022714"/>
    </source>
</evidence>
<accession>A0A6J7KD08</accession>
<dbReference type="GO" id="GO:0046872">
    <property type="term" value="F:metal ion binding"/>
    <property type="evidence" value="ECO:0007669"/>
    <property type="project" value="UniProtKB-KW"/>
</dbReference>
<gene>
    <name evidence="7" type="ORF">UFOPK3837_00587</name>
</gene>
<keyword evidence="5" id="KW-0812">Transmembrane</keyword>
<feature type="domain" description="Rieske" evidence="6">
    <location>
        <begin position="57"/>
        <end position="153"/>
    </location>
</feature>
<evidence type="ECO:0000256" key="4">
    <source>
        <dbReference type="ARBA" id="ARBA00023014"/>
    </source>
</evidence>
<dbReference type="EMBL" id="CAFBNO010000018">
    <property type="protein sequence ID" value="CAB4953445.1"/>
    <property type="molecule type" value="Genomic_DNA"/>
</dbReference>
<dbReference type="GO" id="GO:0051537">
    <property type="term" value="F:2 iron, 2 sulfur cluster binding"/>
    <property type="evidence" value="ECO:0007669"/>
    <property type="project" value="UniProtKB-KW"/>
</dbReference>